<dbReference type="HOGENOM" id="CLU_026450_1_0_1"/>
<dbReference type="eggNOG" id="ENOG502RZWP">
    <property type="taxonomic scope" value="Eukaryota"/>
</dbReference>
<dbReference type="InterPro" id="IPR050317">
    <property type="entry name" value="Plant_Fungal_Acyltransferase"/>
</dbReference>
<dbReference type="OrthoDB" id="429813at2759"/>
<dbReference type="EMBL" id="KE145371">
    <property type="protein sequence ID" value="EPE25383.1"/>
    <property type="molecule type" value="Genomic_DNA"/>
</dbReference>
<dbReference type="GO" id="GO:0016747">
    <property type="term" value="F:acyltransferase activity, transferring groups other than amino-acyl groups"/>
    <property type="evidence" value="ECO:0007669"/>
    <property type="project" value="TreeGrafter"/>
</dbReference>
<evidence type="ECO:0000256" key="1">
    <source>
        <dbReference type="ARBA" id="ARBA00022679"/>
    </source>
</evidence>
<keyword evidence="1" id="KW-0808">Transferase</keyword>
<reference evidence="3 4" key="1">
    <citation type="journal article" date="2013" name="BMC Genomics">
        <title>Genomics-driven discovery of the pneumocandin biosynthetic gene cluster in the fungus Glarea lozoyensis.</title>
        <authorList>
            <person name="Chen L."/>
            <person name="Yue Q."/>
            <person name="Zhang X."/>
            <person name="Xiang M."/>
            <person name="Wang C."/>
            <person name="Li S."/>
            <person name="Che Y."/>
            <person name="Ortiz-Lopez F.J."/>
            <person name="Bills G.F."/>
            <person name="Liu X."/>
            <person name="An Z."/>
        </authorList>
    </citation>
    <scope>NUCLEOTIDE SEQUENCE [LARGE SCALE GENOMIC DNA]</scope>
    <source>
        <strain evidence="4">ATCC 20868 / MF5171</strain>
    </source>
</reference>
<dbReference type="RefSeq" id="XP_008086702.1">
    <property type="nucleotide sequence ID" value="XM_008088511.1"/>
</dbReference>
<name>S3DFH0_GLAL2</name>
<dbReference type="InterPro" id="IPR023213">
    <property type="entry name" value="CAT-like_dom_sf"/>
</dbReference>
<sequence>MSSKLIHVPLDPLDHLPRPTYIPNAFYFSIKPTVSPEQVFKHLQEGLYRAFLQVPWMNGRVHHQSSDTPGWRPGQLEIRYDPDVESTDNQRCPQFKFNELKSDAPYDDLKARGFPLDVFTDEEVLWIPPSYVNSGVPDKGVEVVAAQANFMPGACILVSSMHHSACDATGMALFFKLWGDNCRVLSLQSQGKPIPLPSMSSDNWDRTVLRRLWTKEAKEYSAMKTEPSIFPLIGLDRGSGDKDPFPLGRDRLPLRDNKMSTRVFYMSPMSFKKLVKQITNSGAAEFSGNDVLVALLWQNLMKARIAARKKQGSDVAMDLDSLAELQVAQDARPYFSQELPPFYVGNCCVHHRPTIPLGQLVGPDSSTAAVAQAIRDSARIVGHETTMDAYNLLRQIPDYARLQPLRFLTVKDTFTISSLLLLPEVTPSFGDNVFLNGGCPEGSRPLMSNRNKSQVPVSYVMPRKKNGGIEFTLSLFEDEWPFLLADKEFGRYALLMA</sequence>
<evidence type="ECO:0000313" key="3">
    <source>
        <dbReference type="EMBL" id="EPE25383.1"/>
    </source>
</evidence>
<accession>S3DFH0</accession>
<dbReference type="PANTHER" id="PTHR31642">
    <property type="entry name" value="TRICHOTHECENE 3-O-ACETYLTRANSFERASE"/>
    <property type="match status" value="1"/>
</dbReference>
<dbReference type="Proteomes" id="UP000016922">
    <property type="component" value="Unassembled WGS sequence"/>
</dbReference>
<dbReference type="Gene3D" id="3.30.559.10">
    <property type="entry name" value="Chloramphenicol acetyltransferase-like domain"/>
    <property type="match status" value="2"/>
</dbReference>
<evidence type="ECO:0000259" key="2">
    <source>
        <dbReference type="Pfam" id="PF22664"/>
    </source>
</evidence>
<dbReference type="GeneID" id="19460353"/>
<dbReference type="AlphaFoldDB" id="S3DFH0"/>
<dbReference type="InterPro" id="IPR054710">
    <property type="entry name" value="Tri101-like_N"/>
</dbReference>
<organism evidence="3 4">
    <name type="scientific">Glarea lozoyensis (strain ATCC 20868 / MF5171)</name>
    <dbReference type="NCBI Taxonomy" id="1116229"/>
    <lineage>
        <taxon>Eukaryota</taxon>
        <taxon>Fungi</taxon>
        <taxon>Dikarya</taxon>
        <taxon>Ascomycota</taxon>
        <taxon>Pezizomycotina</taxon>
        <taxon>Leotiomycetes</taxon>
        <taxon>Helotiales</taxon>
        <taxon>Helotiaceae</taxon>
        <taxon>Glarea</taxon>
    </lineage>
</organism>
<feature type="domain" description="Trichothecene 3-O-acetyltransferase-like N-terminal" evidence="2">
    <location>
        <begin position="21"/>
        <end position="182"/>
    </location>
</feature>
<dbReference type="Pfam" id="PF22664">
    <property type="entry name" value="TRI-like_N"/>
    <property type="match status" value="1"/>
</dbReference>
<protein>
    <recommendedName>
        <fullName evidence="2">Trichothecene 3-O-acetyltransferase-like N-terminal domain-containing protein</fullName>
    </recommendedName>
</protein>
<dbReference type="PANTHER" id="PTHR31642:SF310">
    <property type="entry name" value="FATTY ALCOHOL:CAFFEOYL-COA ACYLTRANSFERASE"/>
    <property type="match status" value="1"/>
</dbReference>
<evidence type="ECO:0000313" key="4">
    <source>
        <dbReference type="Proteomes" id="UP000016922"/>
    </source>
</evidence>
<dbReference type="OMA" id="CALIWRC"/>
<keyword evidence="4" id="KW-1185">Reference proteome</keyword>
<proteinExistence type="predicted"/>
<gene>
    <name evidence="3" type="ORF">GLAREA_01295</name>
</gene>
<dbReference type="KEGG" id="glz:GLAREA_01295"/>
<dbReference type="GO" id="GO:0044550">
    <property type="term" value="P:secondary metabolite biosynthetic process"/>
    <property type="evidence" value="ECO:0007669"/>
    <property type="project" value="TreeGrafter"/>
</dbReference>